<evidence type="ECO:0000313" key="3">
    <source>
        <dbReference type="Proteomes" id="UP000615446"/>
    </source>
</evidence>
<comment type="caution">
    <text evidence="2">The sequence shown here is derived from an EMBL/GenBank/DDBJ whole genome shotgun (WGS) entry which is preliminary data.</text>
</comment>
<feature type="compositionally biased region" description="Polar residues" evidence="1">
    <location>
        <begin position="420"/>
        <end position="434"/>
    </location>
</feature>
<dbReference type="OrthoDB" id="2494718at2759"/>
<evidence type="ECO:0000256" key="1">
    <source>
        <dbReference type="SAM" id="MobiDB-lite"/>
    </source>
</evidence>
<dbReference type="Gene3D" id="3.30.70.330">
    <property type="match status" value="1"/>
</dbReference>
<dbReference type="AlphaFoldDB" id="A0A8H3LR36"/>
<sequence length="535" mass="62231">MENHFYRKSAIIQFSKCLTTETRETLLPSNQDNNEVFIVPTLDLSTRLNSPEVTIQVKKELVKKNLGHSIIDPEVQIIFEVDEKIINDTYVFQPIEVKFNEPHTAEKTTILDTQAYANHQQDFLQMQIDQITSVSDHQTDDPDIETIVVNKYSMFTFQSNFFLTNKKDKAHEAALHFHQYTSFISALPGRKKNNNTSKLENVITTDDSGTETIEYKEFFFTTKHKEPAVLLPEQKEDENSRTIQVIDISLYLTKNIIQTVNHFYYKWSHLIGTYSVRVLLYLLSDDKREEQKAFDLRLSGLPFSTNASDLTEIIKQINGRTCFILRHPKTYKLMIYAYIQFQDQESRDIAKNTLFKYTKGQIKNRTLYLSDPVEKPKICNKCGSPDHIYVSCPNKNKKYNNNKQNQHTKNISTSQKKHSNSSNANSRNTLTKTESSLDACHKKYLQELLNTTMLDIKDQISKKMSQIKTQVSYFSTKIKEFKDQRANCFLDRMENEKPPSAKKTAEGEHAQYETIKLEGKYRKTDYKGDDDNIIE</sequence>
<protein>
    <recommendedName>
        <fullName evidence="4">CCHC-type domain-containing protein</fullName>
    </recommendedName>
</protein>
<dbReference type="SUPFAM" id="SSF54928">
    <property type="entry name" value="RNA-binding domain, RBD"/>
    <property type="match status" value="1"/>
</dbReference>
<feature type="compositionally biased region" description="Low complexity" evidence="1">
    <location>
        <begin position="401"/>
        <end position="410"/>
    </location>
</feature>
<gene>
    <name evidence="2" type="ORF">RCL2_001669700</name>
</gene>
<dbReference type="InterPro" id="IPR035979">
    <property type="entry name" value="RBD_domain_sf"/>
</dbReference>
<dbReference type="Proteomes" id="UP000615446">
    <property type="component" value="Unassembled WGS sequence"/>
</dbReference>
<dbReference type="InterPro" id="IPR012677">
    <property type="entry name" value="Nucleotide-bd_a/b_plait_sf"/>
</dbReference>
<name>A0A8H3LR36_9GLOM</name>
<evidence type="ECO:0000313" key="2">
    <source>
        <dbReference type="EMBL" id="GES89819.1"/>
    </source>
</evidence>
<dbReference type="EMBL" id="BLAL01000191">
    <property type="protein sequence ID" value="GES89819.1"/>
    <property type="molecule type" value="Genomic_DNA"/>
</dbReference>
<proteinExistence type="predicted"/>
<dbReference type="CDD" id="cd00590">
    <property type="entry name" value="RRM_SF"/>
    <property type="match status" value="1"/>
</dbReference>
<evidence type="ECO:0008006" key="4">
    <source>
        <dbReference type="Google" id="ProtNLM"/>
    </source>
</evidence>
<organism evidence="2 3">
    <name type="scientific">Rhizophagus clarus</name>
    <dbReference type="NCBI Taxonomy" id="94130"/>
    <lineage>
        <taxon>Eukaryota</taxon>
        <taxon>Fungi</taxon>
        <taxon>Fungi incertae sedis</taxon>
        <taxon>Mucoromycota</taxon>
        <taxon>Glomeromycotina</taxon>
        <taxon>Glomeromycetes</taxon>
        <taxon>Glomerales</taxon>
        <taxon>Glomeraceae</taxon>
        <taxon>Rhizophagus</taxon>
    </lineage>
</organism>
<feature type="region of interest" description="Disordered" evidence="1">
    <location>
        <begin position="393"/>
        <end position="434"/>
    </location>
</feature>
<dbReference type="GO" id="GO:0003676">
    <property type="term" value="F:nucleic acid binding"/>
    <property type="evidence" value="ECO:0007669"/>
    <property type="project" value="InterPro"/>
</dbReference>
<reference evidence="2" key="1">
    <citation type="submission" date="2019-10" db="EMBL/GenBank/DDBJ databases">
        <title>Conservation and host-specific expression of non-tandemly repeated heterogenous ribosome RNA gene in arbuscular mycorrhizal fungi.</title>
        <authorList>
            <person name="Maeda T."/>
            <person name="Kobayashi Y."/>
            <person name="Nakagawa T."/>
            <person name="Ezawa T."/>
            <person name="Yamaguchi K."/>
            <person name="Bino T."/>
            <person name="Nishimoto Y."/>
            <person name="Shigenobu S."/>
            <person name="Kawaguchi M."/>
        </authorList>
    </citation>
    <scope>NUCLEOTIDE SEQUENCE</scope>
    <source>
        <strain evidence="2">HR1</strain>
    </source>
</reference>
<accession>A0A8H3LR36</accession>